<evidence type="ECO:0000256" key="8">
    <source>
        <dbReference type="ARBA" id="ARBA00022605"/>
    </source>
</evidence>
<protein>
    <recommendedName>
        <fullName evidence="6">3-isopropylmalate dehydratase</fullName>
        <ecNumber evidence="6">4.2.1.33</ecNumber>
    </recommendedName>
</protein>
<keyword evidence="13" id="KW-1185">Reference proteome</keyword>
<keyword evidence="9 12" id="KW-0456">Lyase</keyword>
<dbReference type="UniPathway" id="UPA00048">
    <property type="reaction ID" value="UER00071"/>
</dbReference>
<dbReference type="EMBL" id="JABBFZ010000002">
    <property type="protein sequence ID" value="NML30376.1"/>
    <property type="molecule type" value="Genomic_DNA"/>
</dbReference>
<dbReference type="GO" id="GO:0003861">
    <property type="term" value="F:3-isopropylmalate dehydratase activity"/>
    <property type="evidence" value="ECO:0007669"/>
    <property type="project" value="UniProtKB-EC"/>
</dbReference>
<keyword evidence="8" id="KW-0028">Amino-acid biosynthesis</keyword>
<evidence type="ECO:0000256" key="10">
    <source>
        <dbReference type="ARBA" id="ARBA00023304"/>
    </source>
</evidence>
<dbReference type="RefSeq" id="WP_169496640.1">
    <property type="nucleotide sequence ID" value="NZ_JABBFZ010000002.1"/>
</dbReference>
<dbReference type="EC" id="4.2.1.33" evidence="6"/>
<dbReference type="Gene3D" id="3.20.19.10">
    <property type="entry name" value="Aconitase, domain 4"/>
    <property type="match status" value="1"/>
</dbReference>
<name>A0A7X9X2W6_9BURK</name>
<dbReference type="GO" id="GO:0009316">
    <property type="term" value="C:3-isopropylmalate dehydratase complex"/>
    <property type="evidence" value="ECO:0007669"/>
    <property type="project" value="InterPro"/>
</dbReference>
<dbReference type="GO" id="GO:0009098">
    <property type="term" value="P:L-leucine biosynthetic process"/>
    <property type="evidence" value="ECO:0007669"/>
    <property type="project" value="UniProtKB-UniPathway"/>
</dbReference>
<evidence type="ECO:0000256" key="9">
    <source>
        <dbReference type="ARBA" id="ARBA00023239"/>
    </source>
</evidence>
<dbReference type="InterPro" id="IPR015928">
    <property type="entry name" value="Aconitase/3IPM_dehydase_swvl"/>
</dbReference>
<sequence length="204" mass="22552">MKKFTECRSHAAVLARNNVDTDLIIRIERMSQLKRGQFAEWAFESLRYRADGSENPDFVLNQAPFRDVRILISGVNFGCGSSREMAVWALEDFGIRCVIAQSFGDIFYNNCLQNGVLPVILPAESLAALSALAAAGAIVNVDLENCAIGVDNHVPFSFSLPEEQRQALLLGLDDVDQAVAMEDAIRAFQAKDRLARPWIYATAI</sequence>
<dbReference type="NCBIfam" id="TIGR00171">
    <property type="entry name" value="leuD"/>
    <property type="match status" value="1"/>
</dbReference>
<proteinExistence type="inferred from homology"/>
<dbReference type="CDD" id="cd01577">
    <property type="entry name" value="IPMI_Swivel"/>
    <property type="match status" value="1"/>
</dbReference>
<dbReference type="InterPro" id="IPR000573">
    <property type="entry name" value="AconitaseA/IPMdHydase_ssu_swvl"/>
</dbReference>
<comment type="subunit">
    <text evidence="5">Heterodimer of LeuC and LeuD.</text>
</comment>
<evidence type="ECO:0000313" key="12">
    <source>
        <dbReference type="EMBL" id="NML30376.1"/>
    </source>
</evidence>
<accession>A0A7X9X2W6</accession>
<comment type="function">
    <text evidence="2">Catalyzes the isomerization between 2-isopropylmalate and 3-isopropylmalate, via the formation of 2-isopropylmaleate.</text>
</comment>
<dbReference type="InterPro" id="IPR050075">
    <property type="entry name" value="LeuD"/>
</dbReference>
<gene>
    <name evidence="12" type="primary">leuD</name>
    <name evidence="12" type="ORF">HHL14_05980</name>
</gene>
<feature type="domain" description="Aconitase A/isopropylmalate dehydratase small subunit swivel" evidence="11">
    <location>
        <begin position="1"/>
        <end position="123"/>
    </location>
</feature>
<dbReference type="Pfam" id="PF00694">
    <property type="entry name" value="Aconitase_C"/>
    <property type="match status" value="1"/>
</dbReference>
<evidence type="ECO:0000256" key="5">
    <source>
        <dbReference type="ARBA" id="ARBA00011271"/>
    </source>
</evidence>
<dbReference type="NCBIfam" id="NF002458">
    <property type="entry name" value="PRK01641.1"/>
    <property type="match status" value="1"/>
</dbReference>
<dbReference type="AlphaFoldDB" id="A0A7X9X2W6"/>
<keyword evidence="7" id="KW-0432">Leucine biosynthesis</keyword>
<dbReference type="Proteomes" id="UP000583127">
    <property type="component" value="Unassembled WGS sequence"/>
</dbReference>
<reference evidence="12 13" key="1">
    <citation type="submission" date="2020-04" db="EMBL/GenBank/DDBJ databases">
        <title>Paraburkholderia sp. G-4-1-8 isolated from soil.</title>
        <authorList>
            <person name="Dahal R.H."/>
        </authorList>
    </citation>
    <scope>NUCLEOTIDE SEQUENCE [LARGE SCALE GENOMIC DNA]</scope>
    <source>
        <strain evidence="12 13">G-4-1-8</strain>
    </source>
</reference>
<comment type="caution">
    <text evidence="12">The sequence shown here is derived from an EMBL/GenBank/DDBJ whole genome shotgun (WGS) entry which is preliminary data.</text>
</comment>
<evidence type="ECO:0000256" key="1">
    <source>
        <dbReference type="ARBA" id="ARBA00000491"/>
    </source>
</evidence>
<evidence type="ECO:0000313" key="13">
    <source>
        <dbReference type="Proteomes" id="UP000583127"/>
    </source>
</evidence>
<comment type="catalytic activity">
    <reaction evidence="1">
        <text>(2R,3S)-3-isopropylmalate = (2S)-2-isopropylmalate</text>
        <dbReference type="Rhea" id="RHEA:32287"/>
        <dbReference type="ChEBI" id="CHEBI:1178"/>
        <dbReference type="ChEBI" id="CHEBI:35121"/>
        <dbReference type="EC" id="4.2.1.33"/>
    </reaction>
</comment>
<dbReference type="SUPFAM" id="SSF52016">
    <property type="entry name" value="LeuD/IlvD-like"/>
    <property type="match status" value="1"/>
</dbReference>
<evidence type="ECO:0000256" key="6">
    <source>
        <dbReference type="ARBA" id="ARBA00011998"/>
    </source>
</evidence>
<evidence type="ECO:0000256" key="3">
    <source>
        <dbReference type="ARBA" id="ARBA00004729"/>
    </source>
</evidence>
<dbReference type="InterPro" id="IPR033940">
    <property type="entry name" value="IPMI_Swivel"/>
</dbReference>
<dbReference type="PANTHER" id="PTHR43345">
    <property type="entry name" value="3-ISOPROPYLMALATE DEHYDRATASE SMALL SUBUNIT 2-RELATED-RELATED"/>
    <property type="match status" value="1"/>
</dbReference>
<organism evidence="12 13">
    <name type="scientific">Paraburkholderia antibiotica</name>
    <dbReference type="NCBI Taxonomy" id="2728839"/>
    <lineage>
        <taxon>Bacteria</taxon>
        <taxon>Pseudomonadati</taxon>
        <taxon>Pseudomonadota</taxon>
        <taxon>Betaproteobacteria</taxon>
        <taxon>Burkholderiales</taxon>
        <taxon>Burkholderiaceae</taxon>
        <taxon>Paraburkholderia</taxon>
    </lineage>
</organism>
<keyword evidence="10" id="KW-0100">Branched-chain amino acid biosynthesis</keyword>
<evidence type="ECO:0000256" key="4">
    <source>
        <dbReference type="ARBA" id="ARBA00009845"/>
    </source>
</evidence>
<evidence type="ECO:0000256" key="7">
    <source>
        <dbReference type="ARBA" id="ARBA00022430"/>
    </source>
</evidence>
<dbReference type="InterPro" id="IPR004431">
    <property type="entry name" value="3-IsopropMal_deHydase_ssu"/>
</dbReference>
<evidence type="ECO:0000259" key="11">
    <source>
        <dbReference type="Pfam" id="PF00694"/>
    </source>
</evidence>
<comment type="pathway">
    <text evidence="3">Amino-acid biosynthesis; L-leucine biosynthesis; L-leucine from 3-methyl-2-oxobutanoate: step 2/4.</text>
</comment>
<evidence type="ECO:0000256" key="2">
    <source>
        <dbReference type="ARBA" id="ARBA00002695"/>
    </source>
</evidence>
<comment type="similarity">
    <text evidence="4">Belongs to the LeuD family. LeuD type 1 subfamily.</text>
</comment>
<dbReference type="PANTHER" id="PTHR43345:SF5">
    <property type="entry name" value="3-ISOPROPYLMALATE DEHYDRATASE SMALL SUBUNIT"/>
    <property type="match status" value="1"/>
</dbReference>